<keyword evidence="5" id="KW-0804">Transcription</keyword>
<feature type="domain" description="RNA polymerase sigma-70 region 2" evidence="6">
    <location>
        <begin position="29"/>
        <end position="95"/>
    </location>
</feature>
<protein>
    <submittedName>
        <fullName evidence="8">DNA-directed RNA polymerase sigma-70 factor</fullName>
    </submittedName>
</protein>
<dbReference type="AlphaFoldDB" id="A0A8J4A753"/>
<sequence>MTASTADTSSDAELAAGLRDDPAQFAAVYDRYFPVIYRYVAGRLGPQHADDVAAETFLVAYAKRDRFDPARGALRPWLFGIATNVVRQHRRVEARRYRLLARMPAEIAVESPEDRAVDRAAAGRLRPRLARALRSLPARDRDVLLLVTLGQLSYDEVGESLGIPPGTAGSRLNRARTKLRTALDQETHHG</sequence>
<dbReference type="CDD" id="cd06171">
    <property type="entry name" value="Sigma70_r4"/>
    <property type="match status" value="1"/>
</dbReference>
<dbReference type="Pfam" id="PF04542">
    <property type="entry name" value="Sigma70_r2"/>
    <property type="match status" value="1"/>
</dbReference>
<dbReference type="GO" id="GO:0000428">
    <property type="term" value="C:DNA-directed RNA polymerase complex"/>
    <property type="evidence" value="ECO:0007669"/>
    <property type="project" value="UniProtKB-KW"/>
</dbReference>
<dbReference type="InterPro" id="IPR039425">
    <property type="entry name" value="RNA_pol_sigma-70-like"/>
</dbReference>
<reference evidence="9" key="1">
    <citation type="journal article" date="2021" name="Int. J. Syst. Evol. Microbiol.">
        <title>Actinocatenispora comari sp. nov., an endophytic actinomycete isolated from aerial parts of Comarum salesowianum.</title>
        <authorList>
            <person name="Oyunbileg N."/>
            <person name="Iizaka Y."/>
            <person name="Hamada M."/>
            <person name="Davaapurev B.O."/>
            <person name="Fukumoto A."/>
            <person name="Tsetseg B."/>
            <person name="Kato F."/>
            <person name="Tamura T."/>
            <person name="Batkhuu J."/>
            <person name="Anzai Y."/>
        </authorList>
    </citation>
    <scope>NUCLEOTIDE SEQUENCE [LARGE SCALE GENOMIC DNA]</scope>
    <source>
        <strain evidence="9">NUM-2625</strain>
    </source>
</reference>
<proteinExistence type="inferred from homology"/>
<dbReference type="Gene3D" id="1.10.10.10">
    <property type="entry name" value="Winged helix-like DNA-binding domain superfamily/Winged helix DNA-binding domain"/>
    <property type="match status" value="1"/>
</dbReference>
<dbReference type="Gene3D" id="1.10.1740.10">
    <property type="match status" value="1"/>
</dbReference>
<gene>
    <name evidence="8" type="primary">rpoE_5</name>
    <name evidence="8" type="ORF">NUM_13400</name>
</gene>
<evidence type="ECO:0000313" key="8">
    <source>
        <dbReference type="EMBL" id="GIL26086.1"/>
    </source>
</evidence>
<dbReference type="InterPro" id="IPR014284">
    <property type="entry name" value="RNA_pol_sigma-70_dom"/>
</dbReference>
<dbReference type="InterPro" id="IPR013249">
    <property type="entry name" value="RNA_pol_sigma70_r4_t2"/>
</dbReference>
<evidence type="ECO:0000256" key="1">
    <source>
        <dbReference type="ARBA" id="ARBA00010641"/>
    </source>
</evidence>
<dbReference type="InterPro" id="IPR036388">
    <property type="entry name" value="WH-like_DNA-bd_sf"/>
</dbReference>
<dbReference type="Proteomes" id="UP000614996">
    <property type="component" value="Unassembled WGS sequence"/>
</dbReference>
<evidence type="ECO:0000256" key="5">
    <source>
        <dbReference type="ARBA" id="ARBA00023163"/>
    </source>
</evidence>
<comment type="caution">
    <text evidence="8">The sequence shown here is derived from an EMBL/GenBank/DDBJ whole genome shotgun (WGS) entry which is preliminary data.</text>
</comment>
<keyword evidence="8" id="KW-0240">DNA-directed RNA polymerase</keyword>
<dbReference type="GO" id="GO:0003677">
    <property type="term" value="F:DNA binding"/>
    <property type="evidence" value="ECO:0007669"/>
    <property type="project" value="UniProtKB-KW"/>
</dbReference>
<dbReference type="InterPro" id="IPR013324">
    <property type="entry name" value="RNA_pol_sigma_r3/r4-like"/>
</dbReference>
<dbReference type="GO" id="GO:0016987">
    <property type="term" value="F:sigma factor activity"/>
    <property type="evidence" value="ECO:0007669"/>
    <property type="project" value="UniProtKB-KW"/>
</dbReference>
<feature type="domain" description="RNA polymerase sigma factor 70 region 4 type 2" evidence="7">
    <location>
        <begin position="128"/>
        <end position="179"/>
    </location>
</feature>
<evidence type="ECO:0000313" key="9">
    <source>
        <dbReference type="Proteomes" id="UP000614996"/>
    </source>
</evidence>
<keyword evidence="9" id="KW-1185">Reference proteome</keyword>
<keyword evidence="4" id="KW-0238">DNA-binding</keyword>
<dbReference type="SUPFAM" id="SSF88659">
    <property type="entry name" value="Sigma3 and sigma4 domains of RNA polymerase sigma factors"/>
    <property type="match status" value="1"/>
</dbReference>
<name>A0A8J4A753_9ACTN</name>
<dbReference type="Pfam" id="PF08281">
    <property type="entry name" value="Sigma70_r4_2"/>
    <property type="match status" value="1"/>
</dbReference>
<evidence type="ECO:0000256" key="4">
    <source>
        <dbReference type="ARBA" id="ARBA00023125"/>
    </source>
</evidence>
<dbReference type="RefSeq" id="WP_207123704.1">
    <property type="nucleotide sequence ID" value="NZ_BOPO01000018.1"/>
</dbReference>
<keyword evidence="3" id="KW-0731">Sigma factor</keyword>
<dbReference type="InterPro" id="IPR013325">
    <property type="entry name" value="RNA_pol_sigma_r2"/>
</dbReference>
<dbReference type="NCBIfam" id="TIGR02937">
    <property type="entry name" value="sigma70-ECF"/>
    <property type="match status" value="1"/>
</dbReference>
<dbReference type="EMBL" id="BOPO01000018">
    <property type="protein sequence ID" value="GIL26086.1"/>
    <property type="molecule type" value="Genomic_DNA"/>
</dbReference>
<organism evidence="8 9">
    <name type="scientific">Actinocatenispora comari</name>
    <dbReference type="NCBI Taxonomy" id="2807577"/>
    <lineage>
        <taxon>Bacteria</taxon>
        <taxon>Bacillati</taxon>
        <taxon>Actinomycetota</taxon>
        <taxon>Actinomycetes</taxon>
        <taxon>Micromonosporales</taxon>
        <taxon>Micromonosporaceae</taxon>
        <taxon>Actinocatenispora</taxon>
    </lineage>
</organism>
<comment type="similarity">
    <text evidence="1">Belongs to the sigma-70 factor family. ECF subfamily.</text>
</comment>
<evidence type="ECO:0000259" key="6">
    <source>
        <dbReference type="Pfam" id="PF04542"/>
    </source>
</evidence>
<evidence type="ECO:0000259" key="7">
    <source>
        <dbReference type="Pfam" id="PF08281"/>
    </source>
</evidence>
<dbReference type="GO" id="GO:0006352">
    <property type="term" value="P:DNA-templated transcription initiation"/>
    <property type="evidence" value="ECO:0007669"/>
    <property type="project" value="InterPro"/>
</dbReference>
<keyword evidence="2" id="KW-0805">Transcription regulation</keyword>
<dbReference type="SUPFAM" id="SSF88946">
    <property type="entry name" value="Sigma2 domain of RNA polymerase sigma factors"/>
    <property type="match status" value="1"/>
</dbReference>
<dbReference type="InterPro" id="IPR007627">
    <property type="entry name" value="RNA_pol_sigma70_r2"/>
</dbReference>
<accession>A0A8J4A753</accession>
<evidence type="ECO:0000256" key="2">
    <source>
        <dbReference type="ARBA" id="ARBA00023015"/>
    </source>
</evidence>
<dbReference type="PANTHER" id="PTHR43133:SF8">
    <property type="entry name" value="RNA POLYMERASE SIGMA FACTOR HI_1459-RELATED"/>
    <property type="match status" value="1"/>
</dbReference>
<dbReference type="PANTHER" id="PTHR43133">
    <property type="entry name" value="RNA POLYMERASE ECF-TYPE SIGMA FACTO"/>
    <property type="match status" value="1"/>
</dbReference>
<evidence type="ECO:0000256" key="3">
    <source>
        <dbReference type="ARBA" id="ARBA00023082"/>
    </source>
</evidence>